<accession>A0ACC3BQU9</accession>
<evidence type="ECO:0000313" key="1">
    <source>
        <dbReference type="EMBL" id="KAK1860318.1"/>
    </source>
</evidence>
<dbReference type="Proteomes" id="UP000798662">
    <property type="component" value="Chromosome 1"/>
</dbReference>
<gene>
    <name evidence="1" type="ORF">I4F81_002907</name>
</gene>
<sequence>MSVRSALSRLVTAVPTAAVLACAARLPRSATARLSALLLVRATLSTVPTPSPTVSALISTVAYSVQGALLAAAVSSSIRAVLPAWLLTILVWVWAPASARGRGPLWATDVVLPIPNTPLPDVSKGATSGLDAAVVVYEVVLVAAAQVASIFEVPVLVHGVMATSRAGVAAMHGASTRAGGAAAKAGLLCVAIAAYASAGAGLVGLTAAPVPAPVVAGVAFIAGVVTVGSLGVGVGNVVDGGILSAYVVALAAAAVVEEGALRPYPSSAYAFLARAGGESGGWADVALSAYGVVVLTFRVLSWQAVLRRSEYVPTAVRTVQMVGVAILYGLFLAIEAREEAAEAAAAAARERAADAVAVAMRKRREEFF</sequence>
<evidence type="ECO:0000313" key="2">
    <source>
        <dbReference type="Proteomes" id="UP000798662"/>
    </source>
</evidence>
<dbReference type="EMBL" id="CM020618">
    <property type="protein sequence ID" value="KAK1860318.1"/>
    <property type="molecule type" value="Genomic_DNA"/>
</dbReference>
<reference evidence="1" key="1">
    <citation type="submission" date="2019-11" db="EMBL/GenBank/DDBJ databases">
        <title>Nori genome reveals adaptations in red seaweeds to the harsh intertidal environment.</title>
        <authorList>
            <person name="Wang D."/>
            <person name="Mao Y."/>
        </authorList>
    </citation>
    <scope>NUCLEOTIDE SEQUENCE</scope>
    <source>
        <tissue evidence="1">Gametophyte</tissue>
    </source>
</reference>
<protein>
    <submittedName>
        <fullName evidence="1">Uncharacterized protein</fullName>
    </submittedName>
</protein>
<proteinExistence type="predicted"/>
<name>A0ACC3BQU9_PYRYE</name>
<keyword evidence="2" id="KW-1185">Reference proteome</keyword>
<organism evidence="1 2">
    <name type="scientific">Pyropia yezoensis</name>
    <name type="common">Susabi-nori</name>
    <name type="synonym">Porphyra yezoensis</name>
    <dbReference type="NCBI Taxonomy" id="2788"/>
    <lineage>
        <taxon>Eukaryota</taxon>
        <taxon>Rhodophyta</taxon>
        <taxon>Bangiophyceae</taxon>
        <taxon>Bangiales</taxon>
        <taxon>Bangiaceae</taxon>
        <taxon>Pyropia</taxon>
    </lineage>
</organism>
<comment type="caution">
    <text evidence="1">The sequence shown here is derived from an EMBL/GenBank/DDBJ whole genome shotgun (WGS) entry which is preliminary data.</text>
</comment>